<feature type="compositionally biased region" description="Basic and acidic residues" evidence="1">
    <location>
        <begin position="351"/>
        <end position="367"/>
    </location>
</feature>
<dbReference type="EMBL" id="KV417321">
    <property type="protein sequence ID" value="KZO91592.1"/>
    <property type="molecule type" value="Genomic_DNA"/>
</dbReference>
<keyword evidence="5" id="KW-1185">Reference proteome</keyword>
<evidence type="ECO:0000313" key="5">
    <source>
        <dbReference type="Proteomes" id="UP000076738"/>
    </source>
</evidence>
<reference evidence="4 5" key="1">
    <citation type="journal article" date="2016" name="Mol. Biol. Evol.">
        <title>Comparative Genomics of Early-Diverging Mushroom-Forming Fungi Provides Insights into the Origins of Lignocellulose Decay Capabilities.</title>
        <authorList>
            <person name="Nagy L.G."/>
            <person name="Riley R."/>
            <person name="Tritt A."/>
            <person name="Adam C."/>
            <person name="Daum C."/>
            <person name="Floudas D."/>
            <person name="Sun H."/>
            <person name="Yadav J.S."/>
            <person name="Pangilinan J."/>
            <person name="Larsson K.H."/>
            <person name="Matsuura K."/>
            <person name="Barry K."/>
            <person name="Labutti K."/>
            <person name="Kuo R."/>
            <person name="Ohm R.A."/>
            <person name="Bhattacharya S.S."/>
            <person name="Shirouzu T."/>
            <person name="Yoshinaga Y."/>
            <person name="Martin F.M."/>
            <person name="Grigoriev I.V."/>
            <person name="Hibbett D.S."/>
        </authorList>
    </citation>
    <scope>NUCLEOTIDE SEQUENCE [LARGE SCALE GENOMIC DNA]</scope>
    <source>
        <strain evidence="4 5">TUFC12733</strain>
    </source>
</reference>
<feature type="signal peptide" evidence="3">
    <location>
        <begin position="1"/>
        <end position="22"/>
    </location>
</feature>
<proteinExistence type="predicted"/>
<name>A0A167HG70_CALVF</name>
<feature type="compositionally biased region" description="Basic and acidic residues" evidence="1">
    <location>
        <begin position="315"/>
        <end position="336"/>
    </location>
</feature>
<feature type="chain" id="PRO_5007887536" evidence="3">
    <location>
        <begin position="23"/>
        <end position="367"/>
    </location>
</feature>
<sequence length="367" mass="40320">MALLPYSLVLLLLCIPLPSALAVGLGTVPVNGSCNLANNGLDPDTRRFVTDCNAMTYCSSQTICEPKGCRKDQYAFGYGSNTQPPLCPDGSFCPDEEDQCLPLVDVGKPCQLDRDDECAPPPNWQDLSSSMNSNGSVCLSFTCQWQNVTMGNACIVENVAYTGYGSHGSVFQQIVSRDNCKTPESYCDGVQRVCMRVKELGETCGGDKECSSYNCHDGACGVLPGTPRQVALWEYVTTGVGIVLLMVGIFVILFVLHRRQRDSRRAEIAAYWQEQTSFRQSLFALHNAHPNLSRPNTLYALAPSSQSVTTFAETDPLRGRDGWERHSEDSRADHMDGSTTCLNVLSSAEGSARDSRREKRRDWTPLI</sequence>
<dbReference type="AlphaFoldDB" id="A0A167HG70"/>
<evidence type="ECO:0000256" key="1">
    <source>
        <dbReference type="SAM" id="MobiDB-lite"/>
    </source>
</evidence>
<feature type="compositionally biased region" description="Polar residues" evidence="1">
    <location>
        <begin position="337"/>
        <end position="349"/>
    </location>
</feature>
<evidence type="ECO:0000256" key="2">
    <source>
        <dbReference type="SAM" id="Phobius"/>
    </source>
</evidence>
<keyword evidence="2" id="KW-0472">Membrane</keyword>
<dbReference type="Proteomes" id="UP000076738">
    <property type="component" value="Unassembled WGS sequence"/>
</dbReference>
<accession>A0A167HG70</accession>
<evidence type="ECO:0000256" key="3">
    <source>
        <dbReference type="SAM" id="SignalP"/>
    </source>
</evidence>
<feature type="region of interest" description="Disordered" evidence="1">
    <location>
        <begin position="310"/>
        <end position="367"/>
    </location>
</feature>
<feature type="transmembrane region" description="Helical" evidence="2">
    <location>
        <begin position="232"/>
        <end position="256"/>
    </location>
</feature>
<keyword evidence="2" id="KW-1133">Transmembrane helix</keyword>
<dbReference type="OrthoDB" id="195231at2759"/>
<evidence type="ECO:0000313" key="4">
    <source>
        <dbReference type="EMBL" id="KZO91592.1"/>
    </source>
</evidence>
<keyword evidence="3" id="KW-0732">Signal</keyword>
<organism evidence="4 5">
    <name type="scientific">Calocera viscosa (strain TUFC12733)</name>
    <dbReference type="NCBI Taxonomy" id="1330018"/>
    <lineage>
        <taxon>Eukaryota</taxon>
        <taxon>Fungi</taxon>
        <taxon>Dikarya</taxon>
        <taxon>Basidiomycota</taxon>
        <taxon>Agaricomycotina</taxon>
        <taxon>Dacrymycetes</taxon>
        <taxon>Dacrymycetales</taxon>
        <taxon>Dacrymycetaceae</taxon>
        <taxon>Calocera</taxon>
    </lineage>
</organism>
<dbReference type="STRING" id="1330018.A0A167HG70"/>
<keyword evidence="2" id="KW-0812">Transmembrane</keyword>
<protein>
    <submittedName>
        <fullName evidence="4">Uncharacterized protein</fullName>
    </submittedName>
</protein>
<gene>
    <name evidence="4" type="ORF">CALVIDRAFT_541754</name>
</gene>